<protein>
    <submittedName>
        <fullName evidence="2">Uncharacterized protein</fullName>
    </submittedName>
</protein>
<gene>
    <name evidence="2" type="ORF">N7496_004716</name>
</gene>
<dbReference type="Proteomes" id="UP001147782">
    <property type="component" value="Unassembled WGS sequence"/>
</dbReference>
<accession>A0A9W9VCW0</accession>
<evidence type="ECO:0000313" key="3">
    <source>
        <dbReference type="Proteomes" id="UP001147782"/>
    </source>
</evidence>
<reference evidence="2" key="1">
    <citation type="submission" date="2022-11" db="EMBL/GenBank/DDBJ databases">
        <authorList>
            <person name="Petersen C."/>
        </authorList>
    </citation>
    <scope>NUCLEOTIDE SEQUENCE</scope>
    <source>
        <strain evidence="2">IBT 29864</strain>
    </source>
</reference>
<dbReference type="EMBL" id="JAPZBS010000004">
    <property type="protein sequence ID" value="KAJ5377307.1"/>
    <property type="molecule type" value="Genomic_DNA"/>
</dbReference>
<dbReference type="GeneID" id="81436824"/>
<feature type="region of interest" description="Disordered" evidence="1">
    <location>
        <begin position="1"/>
        <end position="213"/>
    </location>
</feature>
<sequence>MLSPNYPHARSPPPVRPSRSLEGLERVIPPTPTSPYTTSSITMGYSSTTLYKPHFSPTRSDLFLNKPLPARPLPDAPPDYEYSAMWSDSSDDESDTDSELTVDSFTVGDPSEPRNSTESYPIFVSSGSDDYGDLVDHPAPADQRPDPERVSLGLTPLRSPSPPTIAEESRSRTDEVESLVESVNASDQESEYESANNSTTERSDAQYGRLSQWSQNRTGTNHYFREKKWDFFPELATPSAMQAGGGRTSPDLASRSGKSRKKDGRLNVSNKSRRWHSLDRAGLGLAYGVRHSIKTYVHRTWSRDSTDAKAKEAPRPSTAPVEQLEAALAFHRPEDIMVAPHSDINVQLRSFSISTASTASEMPPSPASPHSARSFQPRQKQLAVPMSNYQKYGPAIWESPKKSKKKASQNQIYLGTRSNPTSPTVGQFSIANPTPPLSPPLKLQLQNGSREAVRVIQGGRSQVLLKLDGAKKKISESKDERRREQLKAQIKLIGPVNPHTYMQDNPWV</sequence>
<feature type="compositionally biased region" description="Polar residues" evidence="1">
    <location>
        <begin position="408"/>
        <end position="432"/>
    </location>
</feature>
<feature type="compositionally biased region" description="Polar residues" evidence="1">
    <location>
        <begin position="41"/>
        <end position="50"/>
    </location>
</feature>
<comment type="caution">
    <text evidence="2">The sequence shown here is derived from an EMBL/GenBank/DDBJ whole genome shotgun (WGS) entry which is preliminary data.</text>
</comment>
<proteinExistence type="predicted"/>
<dbReference type="RefSeq" id="XP_056556170.1">
    <property type="nucleotide sequence ID" value="XM_056697645.1"/>
</dbReference>
<feature type="compositionally biased region" description="Low complexity" evidence="1">
    <location>
        <begin position="357"/>
        <end position="374"/>
    </location>
</feature>
<feature type="region of interest" description="Disordered" evidence="1">
    <location>
        <begin position="395"/>
        <end position="437"/>
    </location>
</feature>
<feature type="region of interest" description="Disordered" evidence="1">
    <location>
        <begin position="357"/>
        <end position="378"/>
    </location>
</feature>
<name>A0A9W9VCW0_9EURO</name>
<evidence type="ECO:0000256" key="1">
    <source>
        <dbReference type="SAM" id="MobiDB-lite"/>
    </source>
</evidence>
<feature type="region of interest" description="Disordered" evidence="1">
    <location>
        <begin position="238"/>
        <end position="271"/>
    </location>
</feature>
<dbReference type="AlphaFoldDB" id="A0A9W9VCW0"/>
<keyword evidence="3" id="KW-1185">Reference proteome</keyword>
<evidence type="ECO:0000313" key="2">
    <source>
        <dbReference type="EMBL" id="KAJ5377307.1"/>
    </source>
</evidence>
<organism evidence="2 3">
    <name type="scientific">Penicillium cataractarum</name>
    <dbReference type="NCBI Taxonomy" id="2100454"/>
    <lineage>
        <taxon>Eukaryota</taxon>
        <taxon>Fungi</taxon>
        <taxon>Dikarya</taxon>
        <taxon>Ascomycota</taxon>
        <taxon>Pezizomycotina</taxon>
        <taxon>Eurotiomycetes</taxon>
        <taxon>Eurotiomycetidae</taxon>
        <taxon>Eurotiales</taxon>
        <taxon>Aspergillaceae</taxon>
        <taxon>Penicillium</taxon>
    </lineage>
</organism>
<feature type="compositionally biased region" description="Acidic residues" evidence="1">
    <location>
        <begin position="89"/>
        <end position="100"/>
    </location>
</feature>
<reference evidence="2" key="2">
    <citation type="journal article" date="2023" name="IMA Fungus">
        <title>Comparative genomic study of the Penicillium genus elucidates a diverse pangenome and 15 lateral gene transfer events.</title>
        <authorList>
            <person name="Petersen C."/>
            <person name="Sorensen T."/>
            <person name="Nielsen M.R."/>
            <person name="Sondergaard T.E."/>
            <person name="Sorensen J.L."/>
            <person name="Fitzpatrick D.A."/>
            <person name="Frisvad J.C."/>
            <person name="Nielsen K.L."/>
        </authorList>
    </citation>
    <scope>NUCLEOTIDE SEQUENCE</scope>
    <source>
        <strain evidence="2">IBT 29864</strain>
    </source>
</reference>
<feature type="compositionally biased region" description="Polar residues" evidence="1">
    <location>
        <begin position="181"/>
        <end position="200"/>
    </location>
</feature>
<dbReference type="OrthoDB" id="4225223at2759"/>